<proteinExistence type="predicted"/>
<reference evidence="2" key="1">
    <citation type="submission" date="2020-04" db="EMBL/GenBank/DDBJ databases">
        <authorList>
            <person name="Chiriac C."/>
            <person name="Salcher M."/>
            <person name="Ghai R."/>
            <person name="Kavagutti S V."/>
        </authorList>
    </citation>
    <scope>NUCLEOTIDE SEQUENCE</scope>
</reference>
<sequence>MQLTLTLPDAVHTLLAAHPKGAEAAVLIAVKRYLKATASEGRDQAIADESVRGATYAALANKYDISISRVQQLVALGRDAALLRNPPAPAHTTTTTSPTQTPKPQRVLSPQDIHNIRRMDAEGAMQSEIMAAFGITMDALQTVLWSAPTTHTTTTQAPTRNLTESHTTTTTQAPTRNLTESHTTTTTLHGIPLPSHDFDLTLDF</sequence>
<dbReference type="EMBL" id="LR796172">
    <property type="protein sequence ID" value="CAB4123486.1"/>
    <property type="molecule type" value="Genomic_DNA"/>
</dbReference>
<organism evidence="2">
    <name type="scientific">uncultured Caudovirales phage</name>
    <dbReference type="NCBI Taxonomy" id="2100421"/>
    <lineage>
        <taxon>Viruses</taxon>
        <taxon>Duplodnaviria</taxon>
        <taxon>Heunggongvirae</taxon>
        <taxon>Uroviricota</taxon>
        <taxon>Caudoviricetes</taxon>
        <taxon>Peduoviridae</taxon>
        <taxon>Maltschvirus</taxon>
        <taxon>Maltschvirus maltsch</taxon>
    </lineage>
</organism>
<evidence type="ECO:0000256" key="1">
    <source>
        <dbReference type="SAM" id="MobiDB-lite"/>
    </source>
</evidence>
<gene>
    <name evidence="2" type="ORF">UFOVP48_3</name>
</gene>
<name>A0A6J5KQC2_9CAUD</name>
<feature type="compositionally biased region" description="Low complexity" evidence="1">
    <location>
        <begin position="90"/>
        <end position="104"/>
    </location>
</feature>
<feature type="region of interest" description="Disordered" evidence="1">
    <location>
        <begin position="150"/>
        <end position="174"/>
    </location>
</feature>
<feature type="compositionally biased region" description="Low complexity" evidence="1">
    <location>
        <begin position="150"/>
        <end position="159"/>
    </location>
</feature>
<accession>A0A6J5KQC2</accession>
<evidence type="ECO:0000313" key="2">
    <source>
        <dbReference type="EMBL" id="CAB4123486.1"/>
    </source>
</evidence>
<feature type="region of interest" description="Disordered" evidence="1">
    <location>
        <begin position="84"/>
        <end position="107"/>
    </location>
</feature>
<feature type="compositionally biased region" description="Polar residues" evidence="1">
    <location>
        <begin position="160"/>
        <end position="174"/>
    </location>
</feature>
<protein>
    <submittedName>
        <fullName evidence="2">Uncharacterized protein</fullName>
    </submittedName>
</protein>